<dbReference type="PROSITE" id="PS50987">
    <property type="entry name" value="HTH_ARSR_2"/>
    <property type="match status" value="1"/>
</dbReference>
<dbReference type="Proteomes" id="UP000886758">
    <property type="component" value="Unassembled WGS sequence"/>
</dbReference>
<sequence>MEKETKDLQKRLKNAKIVLAALGNEIRQDMIVQLASCSPKGLRVSEFKTRCKLSRPSLSHHIKVLYHAKMIEVEHDGTKNYYRLSPNRQVIDEAIGLFDDLKQYDRSLK</sequence>
<evidence type="ECO:0000313" key="6">
    <source>
        <dbReference type="Proteomes" id="UP000886758"/>
    </source>
</evidence>
<evidence type="ECO:0000313" key="5">
    <source>
        <dbReference type="EMBL" id="HIT49844.1"/>
    </source>
</evidence>
<name>A0A9D1GRF1_9MOLU</name>
<dbReference type="InterPro" id="IPR036390">
    <property type="entry name" value="WH_DNA-bd_sf"/>
</dbReference>
<dbReference type="InterPro" id="IPR051081">
    <property type="entry name" value="HTH_MetalResp_TranReg"/>
</dbReference>
<dbReference type="GO" id="GO:0003677">
    <property type="term" value="F:DNA binding"/>
    <property type="evidence" value="ECO:0007669"/>
    <property type="project" value="UniProtKB-KW"/>
</dbReference>
<evidence type="ECO:0000256" key="1">
    <source>
        <dbReference type="ARBA" id="ARBA00023015"/>
    </source>
</evidence>
<organism evidence="5 6">
    <name type="scientific">Candidatus Pelethenecus faecipullorum</name>
    <dbReference type="NCBI Taxonomy" id="2840900"/>
    <lineage>
        <taxon>Bacteria</taxon>
        <taxon>Bacillati</taxon>
        <taxon>Mycoplasmatota</taxon>
        <taxon>Mollicutes</taxon>
        <taxon>Candidatus Pelethenecus</taxon>
    </lineage>
</organism>
<dbReference type="PANTHER" id="PTHR33154:SF33">
    <property type="entry name" value="TRANSCRIPTIONAL REPRESSOR SDPR"/>
    <property type="match status" value="1"/>
</dbReference>
<reference evidence="5" key="2">
    <citation type="journal article" date="2021" name="PeerJ">
        <title>Extensive microbial diversity within the chicken gut microbiome revealed by metagenomics and culture.</title>
        <authorList>
            <person name="Gilroy R."/>
            <person name="Ravi A."/>
            <person name="Getino M."/>
            <person name="Pursley I."/>
            <person name="Horton D.L."/>
            <person name="Alikhan N.F."/>
            <person name="Baker D."/>
            <person name="Gharbi K."/>
            <person name="Hall N."/>
            <person name="Watson M."/>
            <person name="Adriaenssens E.M."/>
            <person name="Foster-Nyarko E."/>
            <person name="Jarju S."/>
            <person name="Secka A."/>
            <person name="Antonio M."/>
            <person name="Oren A."/>
            <person name="Chaudhuri R.R."/>
            <person name="La Ragione R."/>
            <person name="Hildebrand F."/>
            <person name="Pallen M.J."/>
        </authorList>
    </citation>
    <scope>NUCLEOTIDE SEQUENCE</scope>
    <source>
        <strain evidence="5">ChiW17-6978</strain>
    </source>
</reference>
<dbReference type="InterPro" id="IPR001845">
    <property type="entry name" value="HTH_ArsR_DNA-bd_dom"/>
</dbReference>
<dbReference type="InterPro" id="IPR036388">
    <property type="entry name" value="WH-like_DNA-bd_sf"/>
</dbReference>
<comment type="caution">
    <text evidence="5">The sequence shown here is derived from an EMBL/GenBank/DDBJ whole genome shotgun (WGS) entry which is preliminary data.</text>
</comment>
<dbReference type="GO" id="GO:0003700">
    <property type="term" value="F:DNA-binding transcription factor activity"/>
    <property type="evidence" value="ECO:0007669"/>
    <property type="project" value="InterPro"/>
</dbReference>
<evidence type="ECO:0000259" key="4">
    <source>
        <dbReference type="PROSITE" id="PS50987"/>
    </source>
</evidence>
<dbReference type="InterPro" id="IPR011991">
    <property type="entry name" value="ArsR-like_HTH"/>
</dbReference>
<protein>
    <submittedName>
        <fullName evidence="5">Winged helix-turn-helix transcriptional regulator</fullName>
    </submittedName>
</protein>
<dbReference type="EMBL" id="DVLF01000076">
    <property type="protein sequence ID" value="HIT49844.1"/>
    <property type="molecule type" value="Genomic_DNA"/>
</dbReference>
<dbReference type="SMART" id="SM00418">
    <property type="entry name" value="HTH_ARSR"/>
    <property type="match status" value="1"/>
</dbReference>
<reference evidence="5" key="1">
    <citation type="submission" date="2020-10" db="EMBL/GenBank/DDBJ databases">
        <authorList>
            <person name="Gilroy R."/>
        </authorList>
    </citation>
    <scope>NUCLEOTIDE SEQUENCE</scope>
    <source>
        <strain evidence="5">ChiW17-6978</strain>
    </source>
</reference>
<evidence type="ECO:0000256" key="2">
    <source>
        <dbReference type="ARBA" id="ARBA00023125"/>
    </source>
</evidence>
<keyword evidence="3" id="KW-0804">Transcription</keyword>
<proteinExistence type="predicted"/>
<keyword evidence="2" id="KW-0238">DNA-binding</keyword>
<dbReference type="PRINTS" id="PR00778">
    <property type="entry name" value="HTHARSR"/>
</dbReference>
<gene>
    <name evidence="5" type="ORF">IAD46_02335</name>
</gene>
<feature type="domain" description="HTH arsR-type" evidence="4">
    <location>
        <begin position="8"/>
        <end position="105"/>
    </location>
</feature>
<keyword evidence="1" id="KW-0805">Transcription regulation</keyword>
<dbReference type="PANTHER" id="PTHR33154">
    <property type="entry name" value="TRANSCRIPTIONAL REGULATOR, ARSR FAMILY"/>
    <property type="match status" value="1"/>
</dbReference>
<dbReference type="SUPFAM" id="SSF46785">
    <property type="entry name" value="Winged helix' DNA-binding domain"/>
    <property type="match status" value="1"/>
</dbReference>
<dbReference type="CDD" id="cd00090">
    <property type="entry name" value="HTH_ARSR"/>
    <property type="match status" value="1"/>
</dbReference>
<dbReference type="AlphaFoldDB" id="A0A9D1GRF1"/>
<dbReference type="Gene3D" id="1.10.10.10">
    <property type="entry name" value="Winged helix-like DNA-binding domain superfamily/Winged helix DNA-binding domain"/>
    <property type="match status" value="1"/>
</dbReference>
<accession>A0A9D1GRF1</accession>
<evidence type="ECO:0000256" key="3">
    <source>
        <dbReference type="ARBA" id="ARBA00023163"/>
    </source>
</evidence>